<dbReference type="RefSeq" id="WP_178934430.1">
    <property type="nucleotide sequence ID" value="NZ_JACBAZ010000011.1"/>
</dbReference>
<comment type="caution">
    <text evidence="1">The sequence shown here is derived from an EMBL/GenBank/DDBJ whole genome shotgun (WGS) entry which is preliminary data.</text>
</comment>
<evidence type="ECO:0000313" key="1">
    <source>
        <dbReference type="EMBL" id="NWK57402.1"/>
    </source>
</evidence>
<dbReference type="InterPro" id="IPR036249">
    <property type="entry name" value="Thioredoxin-like_sf"/>
</dbReference>
<gene>
    <name evidence="1" type="ORF">HW115_17415</name>
</gene>
<protein>
    <recommendedName>
        <fullName evidence="3">Alkyl hydroperoxide reductase subunit C/ Thiol specific antioxidant domain-containing protein</fullName>
    </recommendedName>
</protein>
<dbReference type="SUPFAM" id="SSF52833">
    <property type="entry name" value="Thioredoxin-like"/>
    <property type="match status" value="1"/>
</dbReference>
<evidence type="ECO:0000313" key="2">
    <source>
        <dbReference type="Proteomes" id="UP000557872"/>
    </source>
</evidence>
<keyword evidence="2" id="KW-1185">Reference proteome</keyword>
<dbReference type="AlphaFoldDB" id="A0A851GK64"/>
<dbReference type="Gene3D" id="3.40.30.10">
    <property type="entry name" value="Glutaredoxin"/>
    <property type="match status" value="1"/>
</dbReference>
<accession>A0A851GK64</accession>
<proteinExistence type="predicted"/>
<organism evidence="1 2">
    <name type="scientific">Oceaniferula marina</name>
    <dbReference type="NCBI Taxonomy" id="2748318"/>
    <lineage>
        <taxon>Bacteria</taxon>
        <taxon>Pseudomonadati</taxon>
        <taxon>Verrucomicrobiota</taxon>
        <taxon>Verrucomicrobiia</taxon>
        <taxon>Verrucomicrobiales</taxon>
        <taxon>Verrucomicrobiaceae</taxon>
        <taxon>Oceaniferula</taxon>
    </lineage>
</organism>
<dbReference type="Proteomes" id="UP000557872">
    <property type="component" value="Unassembled WGS sequence"/>
</dbReference>
<evidence type="ECO:0008006" key="3">
    <source>
        <dbReference type="Google" id="ProtNLM"/>
    </source>
</evidence>
<dbReference type="EMBL" id="JACBAZ010000011">
    <property type="protein sequence ID" value="NWK57402.1"/>
    <property type="molecule type" value="Genomic_DNA"/>
</dbReference>
<sequence>MSDLSILLQARLDRIRDDLNRQIPAEAQKLMHDSTQALIDSGQAAKACSEGEQIPVFSLANQNGAQVSVSELYGEGPLVVSFFRGFW</sequence>
<name>A0A851GK64_9BACT</name>
<reference evidence="1 2" key="1">
    <citation type="submission" date="2020-07" db="EMBL/GenBank/DDBJ databases">
        <title>Roseicoccus Jingziensis gen. nov., sp. nov., isolated from coastal seawater.</title>
        <authorList>
            <person name="Feng X."/>
        </authorList>
    </citation>
    <scope>NUCLEOTIDE SEQUENCE [LARGE SCALE GENOMIC DNA]</scope>
    <source>
        <strain evidence="1 2">N1E253</strain>
    </source>
</reference>